<dbReference type="OrthoDB" id="3824970at2759"/>
<evidence type="ECO:0000313" key="3">
    <source>
        <dbReference type="EMBL" id="CCF57816.1"/>
    </source>
</evidence>
<dbReference type="Proteomes" id="UP000005220">
    <property type="component" value="Chromosome 4"/>
</dbReference>
<dbReference type="InterPro" id="IPR003892">
    <property type="entry name" value="CUE"/>
</dbReference>
<feature type="domain" description="CUE" evidence="2">
    <location>
        <begin position="92"/>
        <end position="134"/>
    </location>
</feature>
<dbReference type="eggNOG" id="ENOG502SDIE">
    <property type="taxonomic scope" value="Eukaryota"/>
</dbReference>
<evidence type="ECO:0000259" key="2">
    <source>
        <dbReference type="PROSITE" id="PS51140"/>
    </source>
</evidence>
<evidence type="ECO:0000313" key="4">
    <source>
        <dbReference type="Proteomes" id="UP000005220"/>
    </source>
</evidence>
<keyword evidence="4" id="KW-1185">Reference proteome</keyword>
<dbReference type="GeneID" id="13885774"/>
<protein>
    <recommendedName>
        <fullName evidence="2">CUE domain-containing protein</fullName>
    </recommendedName>
</protein>
<dbReference type="FunCoup" id="H2ATW6">
    <property type="interactions" value="53"/>
</dbReference>
<dbReference type="GO" id="GO:0043130">
    <property type="term" value="F:ubiquitin binding"/>
    <property type="evidence" value="ECO:0007669"/>
    <property type="project" value="InterPro"/>
</dbReference>
<dbReference type="PROSITE" id="PS51140">
    <property type="entry name" value="CUE"/>
    <property type="match status" value="1"/>
</dbReference>
<dbReference type="InParanoid" id="H2ATW6"/>
<dbReference type="HOGENOM" id="CLU_1855567_0_0_1"/>
<dbReference type="KEGG" id="kaf:KAFR_0D01690"/>
<feature type="chain" id="PRO_5003559935" description="CUE domain-containing protein" evidence="1">
    <location>
        <begin position="25"/>
        <end position="145"/>
    </location>
</feature>
<evidence type="ECO:0000256" key="1">
    <source>
        <dbReference type="SAM" id="SignalP"/>
    </source>
</evidence>
<keyword evidence="1" id="KW-0732">Signal</keyword>
<reference evidence="3 4" key="1">
    <citation type="journal article" date="2011" name="Proc. Natl. Acad. Sci. U.S.A.">
        <title>Evolutionary erosion of yeast sex chromosomes by mating-type switching accidents.</title>
        <authorList>
            <person name="Gordon J.L."/>
            <person name="Armisen D."/>
            <person name="Proux-Wera E."/>
            <person name="Oheigeartaigh S.S."/>
            <person name="Byrne K.P."/>
            <person name="Wolfe K.H."/>
        </authorList>
    </citation>
    <scope>NUCLEOTIDE SEQUENCE [LARGE SCALE GENOMIC DNA]</scope>
    <source>
        <strain evidence="4">ATCC 22294 / BCRC 22015 / CBS 2517 / CECT 1963 / NBRC 1671 / NRRL Y-8276</strain>
    </source>
</reference>
<dbReference type="AlphaFoldDB" id="H2ATW6"/>
<gene>
    <name evidence="3" type="primary">KAFR0D01690</name>
    <name evidence="3" type="ORF">KAFR_0D01690</name>
</gene>
<name>H2ATW6_KAZAF</name>
<proteinExistence type="predicted"/>
<dbReference type="STRING" id="1071382.H2ATW6"/>
<dbReference type="SMART" id="SM00546">
    <property type="entry name" value="CUE"/>
    <property type="match status" value="1"/>
</dbReference>
<dbReference type="CDD" id="cd14424">
    <property type="entry name" value="CUE_Cue1p_like"/>
    <property type="match status" value="1"/>
</dbReference>
<dbReference type="Pfam" id="PF02845">
    <property type="entry name" value="CUE"/>
    <property type="match status" value="1"/>
</dbReference>
<feature type="signal peptide" evidence="1">
    <location>
        <begin position="1"/>
        <end position="24"/>
    </location>
</feature>
<organism evidence="3 4">
    <name type="scientific">Kazachstania africana (strain ATCC 22294 / BCRC 22015 / CBS 2517 / CECT 1963 / NBRC 1671 / NRRL Y-8276)</name>
    <name type="common">Yeast</name>
    <name type="synonym">Kluyveromyces africanus</name>
    <dbReference type="NCBI Taxonomy" id="1071382"/>
    <lineage>
        <taxon>Eukaryota</taxon>
        <taxon>Fungi</taxon>
        <taxon>Dikarya</taxon>
        <taxon>Ascomycota</taxon>
        <taxon>Saccharomycotina</taxon>
        <taxon>Saccharomycetes</taxon>
        <taxon>Saccharomycetales</taxon>
        <taxon>Saccharomycetaceae</taxon>
        <taxon>Kazachstania</taxon>
    </lineage>
</organism>
<accession>H2ATW6</accession>
<dbReference type="RefSeq" id="XP_003956951.1">
    <property type="nucleotide sequence ID" value="XM_003956902.1"/>
</dbReference>
<sequence length="145" mass="16046">MDTSTKIYLAVVIIAFFIVKKVNEQSKESSKVKIVAEEKSKSLSEGAVGSKIIKKKVTQSSIEVKDENGETIDGTYELSEEEETITPRKRPVTKGMIEIVQTMAPNLSVAQIKHSLEQTGSIEKTMESVLRGDDFTLPGQDQKLE</sequence>
<dbReference type="Gene3D" id="1.10.8.10">
    <property type="entry name" value="DNA helicase RuvA subunit, C-terminal domain"/>
    <property type="match status" value="1"/>
</dbReference>
<dbReference type="EMBL" id="HE650824">
    <property type="protein sequence ID" value="CCF57816.1"/>
    <property type="molecule type" value="Genomic_DNA"/>
</dbReference>